<dbReference type="InterPro" id="IPR028082">
    <property type="entry name" value="Peripla_BP_I"/>
</dbReference>
<dbReference type="EMBL" id="LVJN01000020">
    <property type="protein sequence ID" value="OSM02206.1"/>
    <property type="molecule type" value="Genomic_DNA"/>
</dbReference>
<evidence type="ECO:0000256" key="3">
    <source>
        <dbReference type="ARBA" id="ARBA00022729"/>
    </source>
</evidence>
<dbReference type="Proteomes" id="UP000194003">
    <property type="component" value="Unassembled WGS sequence"/>
</dbReference>
<dbReference type="SUPFAM" id="SSF53822">
    <property type="entry name" value="Periplasmic binding protein-like I"/>
    <property type="match status" value="1"/>
</dbReference>
<reference evidence="6 7" key="1">
    <citation type="journal article" date="2016" name="BMC Genomics">
        <title>Combined genomic and structural analyses of a cultured magnetotactic bacterium reveals its niche adaptation to a dynamic environment.</title>
        <authorList>
            <person name="Araujo A.C."/>
            <person name="Morillo V."/>
            <person name="Cypriano J."/>
            <person name="Teixeira L.C."/>
            <person name="Leao P."/>
            <person name="Lyra S."/>
            <person name="Almeida L.G."/>
            <person name="Bazylinski D.A."/>
            <person name="Vasconcellos A.T."/>
            <person name="Abreu F."/>
            <person name="Lins U."/>
        </authorList>
    </citation>
    <scope>NUCLEOTIDE SEQUENCE [LARGE SCALE GENOMIC DNA]</scope>
    <source>
        <strain evidence="6 7">IT-1</strain>
    </source>
</reference>
<proteinExistence type="inferred from homology"/>
<feature type="signal peptide" evidence="4">
    <location>
        <begin position="1"/>
        <end position="19"/>
    </location>
</feature>
<comment type="caution">
    <text evidence="6">The sequence shown here is derived from an EMBL/GenBank/DDBJ whole genome shotgun (WGS) entry which is preliminary data.</text>
</comment>
<dbReference type="Gene3D" id="3.40.50.2300">
    <property type="match status" value="2"/>
</dbReference>
<keyword evidence="7" id="KW-1185">Reference proteome</keyword>
<dbReference type="AlphaFoldDB" id="A0A1Y2K3K0"/>
<dbReference type="InterPro" id="IPR025997">
    <property type="entry name" value="SBP_2_dom"/>
</dbReference>
<evidence type="ECO:0000259" key="5">
    <source>
        <dbReference type="Pfam" id="PF13407"/>
    </source>
</evidence>
<keyword evidence="6" id="KW-0762">Sugar transport</keyword>
<dbReference type="GO" id="GO:0030313">
    <property type="term" value="C:cell envelope"/>
    <property type="evidence" value="ECO:0007669"/>
    <property type="project" value="UniProtKB-SubCell"/>
</dbReference>
<dbReference type="STRING" id="1434232.MAIT1_02309"/>
<organism evidence="6 7">
    <name type="scientific">Magnetofaba australis IT-1</name>
    <dbReference type="NCBI Taxonomy" id="1434232"/>
    <lineage>
        <taxon>Bacteria</taxon>
        <taxon>Pseudomonadati</taxon>
        <taxon>Pseudomonadota</taxon>
        <taxon>Magnetococcia</taxon>
        <taxon>Magnetococcales</taxon>
        <taxon>Magnetococcaceae</taxon>
        <taxon>Magnetofaba</taxon>
    </lineage>
</organism>
<keyword evidence="6" id="KW-0813">Transport</keyword>
<gene>
    <name evidence="6" type="ORF">MAIT1_02309</name>
</gene>
<keyword evidence="3 4" id="KW-0732">Signal</keyword>
<feature type="chain" id="PRO_5012056401" evidence="4">
    <location>
        <begin position="20"/>
        <end position="314"/>
    </location>
</feature>
<evidence type="ECO:0000256" key="4">
    <source>
        <dbReference type="SAM" id="SignalP"/>
    </source>
</evidence>
<evidence type="ECO:0000256" key="2">
    <source>
        <dbReference type="ARBA" id="ARBA00007639"/>
    </source>
</evidence>
<evidence type="ECO:0000313" key="7">
    <source>
        <dbReference type="Proteomes" id="UP000194003"/>
    </source>
</evidence>
<dbReference type="PANTHER" id="PTHR46847">
    <property type="entry name" value="D-ALLOSE-BINDING PERIPLASMIC PROTEIN-RELATED"/>
    <property type="match status" value="1"/>
</dbReference>
<comment type="subcellular location">
    <subcellularLocation>
        <location evidence="1">Cell envelope</location>
    </subcellularLocation>
</comment>
<feature type="domain" description="Periplasmic binding protein" evidence="5">
    <location>
        <begin position="35"/>
        <end position="278"/>
    </location>
</feature>
<dbReference type="PANTHER" id="PTHR46847:SF1">
    <property type="entry name" value="D-ALLOSE-BINDING PERIPLASMIC PROTEIN-RELATED"/>
    <property type="match status" value="1"/>
</dbReference>
<name>A0A1Y2K3K0_9PROT</name>
<sequence length="314" mass="34695">MRHLLIIMMLLTWPLPTWAQEADAEHYFFISHAGVTDPFWRVPFKGAADAAAMQGVKLTILAPERVNDHVRQMELFESALGQQPAGVAITVSDRHDFSRLLKQARKQGVPVIAVNTRPADDDRARNPYLAYVGMDDHAAGRAMAKRMLERGKLHGRVVVVTQQAGHAGLESRFAGISEVLGGSGCIVERLNLAMGEQTLDEQFAAYWRMRPDLAAVISLGPEATHPIGRVIKQRGAPLYFASFDLSPFTAALIRDGLLDFTVDQQPYMQGRFAVELLVLAHRYKLSPPDINTGIGIIDNTNLGAVENLSKQHIR</sequence>
<dbReference type="Pfam" id="PF13407">
    <property type="entry name" value="Peripla_BP_4"/>
    <property type="match status" value="1"/>
</dbReference>
<accession>A0A1Y2K3K0</accession>
<dbReference type="GO" id="GO:0030246">
    <property type="term" value="F:carbohydrate binding"/>
    <property type="evidence" value="ECO:0007669"/>
    <property type="project" value="UniProtKB-ARBA"/>
</dbReference>
<evidence type="ECO:0000313" key="6">
    <source>
        <dbReference type="EMBL" id="OSM02206.1"/>
    </source>
</evidence>
<protein>
    <submittedName>
        <fullName evidence="6">Putative ABC sugar transporter, periplasmic sugar binding protein</fullName>
    </submittedName>
</protein>
<evidence type="ECO:0000256" key="1">
    <source>
        <dbReference type="ARBA" id="ARBA00004196"/>
    </source>
</evidence>
<comment type="similarity">
    <text evidence="2">Belongs to the bacterial solute-binding protein 2 family.</text>
</comment>